<evidence type="ECO:0000313" key="1">
    <source>
        <dbReference type="EMBL" id="ADL11963.1"/>
    </source>
</evidence>
<dbReference type="Pfam" id="PF14076">
    <property type="entry name" value="DUF4258"/>
    <property type="match status" value="1"/>
</dbReference>
<dbReference type="KEGG" id="aar:Acear_0416"/>
<dbReference type="HOGENOM" id="CLU_2316390_0_0_9"/>
<dbReference type="STRING" id="574087.Acear_0416"/>
<accession>D9QUQ4</accession>
<dbReference type="RefSeq" id="WP_013277409.1">
    <property type="nucleotide sequence ID" value="NC_014378.1"/>
</dbReference>
<name>D9QUQ4_ACEAZ</name>
<reference evidence="1 2" key="1">
    <citation type="journal article" date="2010" name="Stand. Genomic Sci.">
        <title>Complete genome sequence of Acetohalobium arabaticum type strain (Z-7288).</title>
        <authorList>
            <person name="Sikorski J."/>
            <person name="Lapidus A."/>
            <person name="Chertkov O."/>
            <person name="Lucas S."/>
            <person name="Copeland A."/>
            <person name="Glavina Del Rio T."/>
            <person name="Nolan M."/>
            <person name="Tice H."/>
            <person name="Cheng J.F."/>
            <person name="Han C."/>
            <person name="Brambilla E."/>
            <person name="Pitluck S."/>
            <person name="Liolios K."/>
            <person name="Ivanova N."/>
            <person name="Mavromatis K."/>
            <person name="Mikhailova N."/>
            <person name="Pati A."/>
            <person name="Bruce D."/>
            <person name="Detter C."/>
            <person name="Tapia R."/>
            <person name="Goodwin L."/>
            <person name="Chen A."/>
            <person name="Palaniappan K."/>
            <person name="Land M."/>
            <person name="Hauser L."/>
            <person name="Chang Y.J."/>
            <person name="Jeffries C.D."/>
            <person name="Rohde M."/>
            <person name="Goker M."/>
            <person name="Spring S."/>
            <person name="Woyke T."/>
            <person name="Bristow J."/>
            <person name="Eisen J.A."/>
            <person name="Markowitz V."/>
            <person name="Hugenholtz P."/>
            <person name="Kyrpides N.C."/>
            <person name="Klenk H.P."/>
        </authorList>
    </citation>
    <scope>NUCLEOTIDE SEQUENCE [LARGE SCALE GENOMIC DNA]</scope>
    <source>
        <strain evidence="2">ATCC 49924 / DSM 5501 / Z-7288</strain>
    </source>
</reference>
<dbReference type="EMBL" id="CP002105">
    <property type="protein sequence ID" value="ADL11963.1"/>
    <property type="molecule type" value="Genomic_DNA"/>
</dbReference>
<keyword evidence="2" id="KW-1185">Reference proteome</keyword>
<dbReference type="InterPro" id="IPR025354">
    <property type="entry name" value="DUF4258"/>
</dbReference>
<organism evidence="1 2">
    <name type="scientific">Acetohalobium arabaticum (strain ATCC 49924 / DSM 5501 / Z-7288)</name>
    <dbReference type="NCBI Taxonomy" id="574087"/>
    <lineage>
        <taxon>Bacteria</taxon>
        <taxon>Bacillati</taxon>
        <taxon>Bacillota</taxon>
        <taxon>Clostridia</taxon>
        <taxon>Halanaerobiales</taxon>
        <taxon>Halobacteroidaceae</taxon>
        <taxon>Acetohalobium</taxon>
    </lineage>
</organism>
<proteinExistence type="predicted"/>
<protein>
    <submittedName>
        <fullName evidence="1">Uncharacterized protein</fullName>
    </submittedName>
</protein>
<evidence type="ECO:0000313" key="2">
    <source>
        <dbReference type="Proteomes" id="UP000001661"/>
    </source>
</evidence>
<gene>
    <name evidence="1" type="ordered locus">Acear_0416</name>
</gene>
<dbReference type="AlphaFoldDB" id="D9QUQ4"/>
<dbReference type="OrthoDB" id="2112325at2"/>
<dbReference type="Proteomes" id="UP000001661">
    <property type="component" value="Chromosome"/>
</dbReference>
<sequence>MLLAECFLDDHYFRIESTTHAMDRIKERSIDISLVTSIILNLGNKLLDYNDTGDEVAVVDQKNNLAVIIEVREGKAVVITVIDRANIHIKDGTLLEEIA</sequence>